<dbReference type="RefSeq" id="XP_043167240.1">
    <property type="nucleotide sequence ID" value="XM_043311305.1"/>
</dbReference>
<comment type="catalytic activity">
    <reaction evidence="2">
        <text>methylglyoxal + H2O = (R)-lactate + H(+)</text>
        <dbReference type="Rhea" id="RHEA:27754"/>
        <dbReference type="ChEBI" id="CHEBI:15377"/>
        <dbReference type="ChEBI" id="CHEBI:15378"/>
        <dbReference type="ChEBI" id="CHEBI:16004"/>
        <dbReference type="ChEBI" id="CHEBI:17158"/>
        <dbReference type="EC" id="4.2.1.130"/>
    </reaction>
</comment>
<proteinExistence type="predicted"/>
<organism evidence="4 5">
    <name type="scientific">Alternaria atra</name>
    <dbReference type="NCBI Taxonomy" id="119953"/>
    <lineage>
        <taxon>Eukaryota</taxon>
        <taxon>Fungi</taxon>
        <taxon>Dikarya</taxon>
        <taxon>Ascomycota</taxon>
        <taxon>Pezizomycotina</taxon>
        <taxon>Dothideomycetes</taxon>
        <taxon>Pleosporomycetidae</taxon>
        <taxon>Pleosporales</taxon>
        <taxon>Pleosporineae</taxon>
        <taxon>Pleosporaceae</taxon>
        <taxon>Alternaria</taxon>
        <taxon>Alternaria sect. Ulocladioides</taxon>
    </lineage>
</organism>
<dbReference type="GeneID" id="67015281"/>
<dbReference type="GO" id="GO:0005739">
    <property type="term" value="C:mitochondrion"/>
    <property type="evidence" value="ECO:0007669"/>
    <property type="project" value="TreeGrafter"/>
</dbReference>
<dbReference type="SUPFAM" id="SSF52317">
    <property type="entry name" value="Class I glutamine amidotransferase-like"/>
    <property type="match status" value="1"/>
</dbReference>
<dbReference type="EMBL" id="CAJRGZ010000017">
    <property type="protein sequence ID" value="CAG5155512.1"/>
    <property type="molecule type" value="Genomic_DNA"/>
</dbReference>
<dbReference type="AlphaFoldDB" id="A0A8J2I169"/>
<dbReference type="Pfam" id="PF01965">
    <property type="entry name" value="DJ-1_PfpI"/>
    <property type="match status" value="1"/>
</dbReference>
<sequence>MVTEEQFFGRSYYTCWKRCASPASKDRQSNTTFLTRAGFEVKSAGVSLKNEVYAHMSRNIRIVPDYQNLVSVPSQTAHDYFDILILPGGAPGAKTFCSNDAVLELISSFRKKGKWVAAICAATTALVAAEKTSGEEGKKRVTSHPSVKEEILTAGWQYSEDRVVVDGNVVTSRGPGTAMGFSLKIVELLCGKEKRDEVAGPMVVAETL</sequence>
<dbReference type="InterPro" id="IPR006287">
    <property type="entry name" value="DJ-1"/>
</dbReference>
<dbReference type="Gene3D" id="3.40.50.880">
    <property type="match status" value="1"/>
</dbReference>
<dbReference type="GO" id="GO:1903189">
    <property type="term" value="P:glyoxal metabolic process"/>
    <property type="evidence" value="ECO:0007669"/>
    <property type="project" value="TreeGrafter"/>
</dbReference>
<reference evidence="4" key="1">
    <citation type="submission" date="2021-05" db="EMBL/GenBank/DDBJ databases">
        <authorList>
            <person name="Stam R."/>
        </authorList>
    </citation>
    <scope>NUCLEOTIDE SEQUENCE</scope>
    <source>
        <strain evidence="4">CS162</strain>
    </source>
</reference>
<gene>
    <name evidence="4" type="ORF">ALTATR162_LOCUS3697</name>
</gene>
<feature type="domain" description="DJ-1/PfpI" evidence="3">
    <location>
        <begin position="33"/>
        <end position="187"/>
    </location>
</feature>
<dbReference type="InterPro" id="IPR050325">
    <property type="entry name" value="Prot/Nucl_acid_deglycase"/>
</dbReference>
<dbReference type="InterPro" id="IPR002818">
    <property type="entry name" value="DJ-1/PfpI"/>
</dbReference>
<dbReference type="GO" id="GO:0019172">
    <property type="term" value="F:glyoxalase III activity"/>
    <property type="evidence" value="ECO:0007669"/>
    <property type="project" value="UniProtKB-EC"/>
</dbReference>
<dbReference type="Proteomes" id="UP000676310">
    <property type="component" value="Unassembled WGS sequence"/>
</dbReference>
<evidence type="ECO:0000313" key="5">
    <source>
        <dbReference type="Proteomes" id="UP000676310"/>
    </source>
</evidence>
<comment type="caution">
    <text evidence="4">The sequence shown here is derived from an EMBL/GenBank/DDBJ whole genome shotgun (WGS) entry which is preliminary data.</text>
</comment>
<keyword evidence="5" id="KW-1185">Reference proteome</keyword>
<dbReference type="GO" id="GO:0006979">
    <property type="term" value="P:response to oxidative stress"/>
    <property type="evidence" value="ECO:0007669"/>
    <property type="project" value="TreeGrafter"/>
</dbReference>
<dbReference type="NCBIfam" id="TIGR01383">
    <property type="entry name" value="not_thiJ"/>
    <property type="match status" value="1"/>
</dbReference>
<evidence type="ECO:0000256" key="1">
    <source>
        <dbReference type="ARBA" id="ARBA00013134"/>
    </source>
</evidence>
<evidence type="ECO:0000256" key="2">
    <source>
        <dbReference type="ARBA" id="ARBA00048082"/>
    </source>
</evidence>
<dbReference type="OrthoDB" id="543156at2759"/>
<dbReference type="EC" id="4.2.1.130" evidence="1"/>
<accession>A0A8J2I169</accession>
<dbReference type="CDD" id="cd03135">
    <property type="entry name" value="GATase1_DJ-1"/>
    <property type="match status" value="1"/>
</dbReference>
<dbReference type="PANTHER" id="PTHR48094:SF12">
    <property type="entry name" value="PARKINSON DISEASE PROTEIN 7 HOMOLOG"/>
    <property type="match status" value="1"/>
</dbReference>
<dbReference type="GO" id="GO:0005634">
    <property type="term" value="C:nucleus"/>
    <property type="evidence" value="ECO:0007669"/>
    <property type="project" value="TreeGrafter"/>
</dbReference>
<evidence type="ECO:0000259" key="3">
    <source>
        <dbReference type="Pfam" id="PF01965"/>
    </source>
</evidence>
<protein>
    <recommendedName>
        <fullName evidence="1">D-lactate dehydratase</fullName>
        <ecNumber evidence="1">4.2.1.130</ecNumber>
    </recommendedName>
</protein>
<name>A0A8J2I169_9PLEO</name>
<evidence type="ECO:0000313" key="4">
    <source>
        <dbReference type="EMBL" id="CAG5155512.1"/>
    </source>
</evidence>
<dbReference type="InterPro" id="IPR029062">
    <property type="entry name" value="Class_I_gatase-like"/>
</dbReference>
<dbReference type="PANTHER" id="PTHR48094">
    <property type="entry name" value="PROTEIN/NUCLEIC ACID DEGLYCASE DJ-1-RELATED"/>
    <property type="match status" value="1"/>
</dbReference>